<evidence type="ECO:0000259" key="1">
    <source>
        <dbReference type="Pfam" id="PF14243"/>
    </source>
</evidence>
<accession>A0ABW7WT63</accession>
<evidence type="ECO:0000313" key="3">
    <source>
        <dbReference type="Proteomes" id="UP001611450"/>
    </source>
</evidence>
<dbReference type="RefSeq" id="WP_396949010.1">
    <property type="nucleotide sequence ID" value="NZ_JBIRXV010000011.1"/>
</dbReference>
<feature type="domain" description="ATP-grasp" evidence="1">
    <location>
        <begin position="134"/>
        <end position="276"/>
    </location>
</feature>
<dbReference type="EMBL" id="JBIRXV010000011">
    <property type="protein sequence ID" value="MFI2325328.1"/>
    <property type="molecule type" value="Genomic_DNA"/>
</dbReference>
<comment type="caution">
    <text evidence="2">The sequence shown here is derived from an EMBL/GenBank/DDBJ whole genome shotgun (WGS) entry which is preliminary data.</text>
</comment>
<proteinExistence type="predicted"/>
<organism evidence="2 3">
    <name type="scientific">Nocardia beijingensis</name>
    <dbReference type="NCBI Taxonomy" id="95162"/>
    <lineage>
        <taxon>Bacteria</taxon>
        <taxon>Bacillati</taxon>
        <taxon>Actinomycetota</taxon>
        <taxon>Actinomycetes</taxon>
        <taxon>Mycobacteriales</taxon>
        <taxon>Nocardiaceae</taxon>
        <taxon>Nocardia</taxon>
    </lineage>
</organism>
<evidence type="ECO:0000313" key="2">
    <source>
        <dbReference type="EMBL" id="MFI2325328.1"/>
    </source>
</evidence>
<dbReference type="Pfam" id="PF14243">
    <property type="entry name" value="R2K_3"/>
    <property type="match status" value="1"/>
</dbReference>
<sequence length="281" mass="31634">MLLLVPADVLRPQRVDEHFAPEADAARAAGWEVAVVDHDALTRADGAEEAVRRVRSSGVAVYRGWMLRSAEYAAFERSLRQRGVTLRTSAEQYRRAHELPGWYSALAEMTPRSVWTSGGDRAAFDHARRELRTGPVVLRDYTKSMKHYWHEAAFIPDVADPDAAWRVASRFRELRGEDLTGGFVLRRFERFESAEVRSWWVNGKCRLIGPHPDTPEDMPDIEFDPASVEDAIAALGLPFVTADFALRDDGAWRLVELGDGQVSDRPHTIPAEELLTILRTG</sequence>
<dbReference type="InterPro" id="IPR025643">
    <property type="entry name" value="R2K_3"/>
</dbReference>
<keyword evidence="3" id="KW-1185">Reference proteome</keyword>
<protein>
    <submittedName>
        <fullName evidence="2">ATP-grasp domain-containing protein</fullName>
    </submittedName>
</protein>
<name>A0ABW7WT63_9NOCA</name>
<reference evidence="2 3" key="1">
    <citation type="submission" date="2024-10" db="EMBL/GenBank/DDBJ databases">
        <title>The Natural Products Discovery Center: Release of the First 8490 Sequenced Strains for Exploring Actinobacteria Biosynthetic Diversity.</title>
        <authorList>
            <person name="Kalkreuter E."/>
            <person name="Kautsar S.A."/>
            <person name="Yang D."/>
            <person name="Bader C.D."/>
            <person name="Teijaro C.N."/>
            <person name="Fluegel L."/>
            <person name="Davis C.M."/>
            <person name="Simpson J.R."/>
            <person name="Lauterbach L."/>
            <person name="Steele A.D."/>
            <person name="Gui C."/>
            <person name="Meng S."/>
            <person name="Li G."/>
            <person name="Viehrig K."/>
            <person name="Ye F."/>
            <person name="Su P."/>
            <person name="Kiefer A.F."/>
            <person name="Nichols A."/>
            <person name="Cepeda A.J."/>
            <person name="Yan W."/>
            <person name="Fan B."/>
            <person name="Jiang Y."/>
            <person name="Adhikari A."/>
            <person name="Zheng C.-J."/>
            <person name="Schuster L."/>
            <person name="Cowan T.M."/>
            <person name="Smanski M.J."/>
            <person name="Chevrette M.G."/>
            <person name="De Carvalho L.P.S."/>
            <person name="Shen B."/>
        </authorList>
    </citation>
    <scope>NUCLEOTIDE SEQUENCE [LARGE SCALE GENOMIC DNA]</scope>
    <source>
        <strain evidence="2 3">NPDC019626</strain>
    </source>
</reference>
<dbReference type="Proteomes" id="UP001611450">
    <property type="component" value="Unassembled WGS sequence"/>
</dbReference>
<gene>
    <name evidence="2" type="ORF">ACH47G_32975</name>
</gene>